<keyword evidence="4" id="KW-1185">Reference proteome</keyword>
<dbReference type="Gene3D" id="2.170.300.10">
    <property type="entry name" value="Tie2 ligand-binding domain superfamily"/>
    <property type="match status" value="1"/>
</dbReference>
<accession>A0AAV4C4Q0</accession>
<evidence type="ECO:0000313" key="4">
    <source>
        <dbReference type="Proteomes" id="UP000735302"/>
    </source>
</evidence>
<keyword evidence="1" id="KW-0245">EGF-like domain</keyword>
<feature type="chain" id="PRO_5043842423" evidence="2">
    <location>
        <begin position="28"/>
        <end position="147"/>
    </location>
</feature>
<dbReference type="InterPro" id="IPR042635">
    <property type="entry name" value="MEGF10/SREC1/2-like"/>
</dbReference>
<evidence type="ECO:0000313" key="3">
    <source>
        <dbReference type="EMBL" id="GFO26600.1"/>
    </source>
</evidence>
<keyword evidence="2" id="KW-0732">Signal</keyword>
<evidence type="ECO:0000256" key="1">
    <source>
        <dbReference type="ARBA" id="ARBA00022536"/>
    </source>
</evidence>
<dbReference type="AlphaFoldDB" id="A0AAV4C4Q0"/>
<organism evidence="3 4">
    <name type="scientific">Plakobranchus ocellatus</name>
    <dbReference type="NCBI Taxonomy" id="259542"/>
    <lineage>
        <taxon>Eukaryota</taxon>
        <taxon>Metazoa</taxon>
        <taxon>Spiralia</taxon>
        <taxon>Lophotrochozoa</taxon>
        <taxon>Mollusca</taxon>
        <taxon>Gastropoda</taxon>
        <taxon>Heterobranchia</taxon>
        <taxon>Euthyneura</taxon>
        <taxon>Panpulmonata</taxon>
        <taxon>Sacoglossa</taxon>
        <taxon>Placobranchoidea</taxon>
        <taxon>Plakobranchidae</taxon>
        <taxon>Plakobranchus</taxon>
    </lineage>
</organism>
<dbReference type="PANTHER" id="PTHR24043">
    <property type="entry name" value="SCAVENGER RECEPTOR CLASS F"/>
    <property type="match status" value="1"/>
</dbReference>
<dbReference type="PANTHER" id="PTHR24043:SF8">
    <property type="entry name" value="EGF-LIKE DOMAIN-CONTAINING PROTEIN"/>
    <property type="match status" value="1"/>
</dbReference>
<proteinExistence type="predicted"/>
<name>A0AAV4C4Q0_9GAST</name>
<dbReference type="EMBL" id="BLXT01005847">
    <property type="protein sequence ID" value="GFO26600.1"/>
    <property type="molecule type" value="Genomic_DNA"/>
</dbReference>
<gene>
    <name evidence="3" type="ORF">PoB_005310500</name>
</gene>
<dbReference type="Proteomes" id="UP000735302">
    <property type="component" value="Unassembled WGS sequence"/>
</dbReference>
<reference evidence="3 4" key="1">
    <citation type="journal article" date="2021" name="Elife">
        <title>Chloroplast acquisition without the gene transfer in kleptoplastic sea slugs, Plakobranchus ocellatus.</title>
        <authorList>
            <person name="Maeda T."/>
            <person name="Takahashi S."/>
            <person name="Yoshida T."/>
            <person name="Shimamura S."/>
            <person name="Takaki Y."/>
            <person name="Nagai Y."/>
            <person name="Toyoda A."/>
            <person name="Suzuki Y."/>
            <person name="Arimoto A."/>
            <person name="Ishii H."/>
            <person name="Satoh N."/>
            <person name="Nishiyama T."/>
            <person name="Hasebe M."/>
            <person name="Maruyama T."/>
            <person name="Minagawa J."/>
            <person name="Obokata J."/>
            <person name="Shigenobu S."/>
        </authorList>
    </citation>
    <scope>NUCLEOTIDE SEQUENCE [LARGE SCALE GENOMIC DNA]</scope>
</reference>
<protein>
    <submittedName>
        <fullName evidence="3">Multiple epidermal growth factor-like domains 10</fullName>
    </submittedName>
</protein>
<comment type="caution">
    <text evidence="3">The sequence shown here is derived from an EMBL/GenBank/DDBJ whole genome shotgun (WGS) entry which is preliminary data.</text>
</comment>
<sequence>MGARLYNVIGIKISILFLFCFSGKFEGKFLSQGKECNSSTYGEDCNKSCSDHCAGDTNSCNHVNGTCDEGCDIGYLMPLCTEKCNSSTYGEDCNKNCSDHCAGDTNSCNHVNGTCDQGCDSGYVMPLCTESKSARQELLIITVLSYH</sequence>
<feature type="signal peptide" evidence="2">
    <location>
        <begin position="1"/>
        <end position="27"/>
    </location>
</feature>
<dbReference type="GO" id="GO:0005044">
    <property type="term" value="F:scavenger receptor activity"/>
    <property type="evidence" value="ECO:0007669"/>
    <property type="project" value="InterPro"/>
</dbReference>
<evidence type="ECO:0000256" key="2">
    <source>
        <dbReference type="SAM" id="SignalP"/>
    </source>
</evidence>